<dbReference type="eggNOG" id="ENOG502QQVK">
    <property type="taxonomic scope" value="Eukaryota"/>
</dbReference>
<sequence>MEVATALRMNVVAERRIFRQCCSLEKEGPMDVANVLRMNEGTGKMSYAQNSWLQKHGIEVIKPITEEAVMNMLSTHFPERLGIADLGCSSGPNTFSALTIIIEAVCTKYEQVSLPMPEFLLYLNDLPGNDFNSIFRSLPSFYEMMKETGVPESCFVAAVASSFYCRSFPSNSLHFVHSSYSLHWLSQVPPALYDEYGKSLNKGNVYITEDSPASVTYAFLQQFRNDFSRFLKFRSQEVVRDGCMVLMFYGRRTKQAVDEESGVLWTTLSQAIKNLVSKGFIEDEKLDSFDLPYYEPSAEEVEEELKREGSFTILHFEQKPIAPWEANKNAKNLALITRAAVEPLMKYHFGEEVMDMIFEEYTELMQLDFDEGKKKLIHFVLVLKRSN</sequence>
<dbReference type="Gramene" id="ERN09294">
    <property type="protein sequence ID" value="ERN09294"/>
    <property type="gene ID" value="AMTR_s00149p00078030"/>
</dbReference>
<dbReference type="InterPro" id="IPR005299">
    <property type="entry name" value="MeTrfase_7"/>
</dbReference>
<organism evidence="3 4">
    <name type="scientific">Amborella trichopoda</name>
    <dbReference type="NCBI Taxonomy" id="13333"/>
    <lineage>
        <taxon>Eukaryota</taxon>
        <taxon>Viridiplantae</taxon>
        <taxon>Streptophyta</taxon>
        <taxon>Embryophyta</taxon>
        <taxon>Tracheophyta</taxon>
        <taxon>Spermatophyta</taxon>
        <taxon>Magnoliopsida</taxon>
        <taxon>Amborellales</taxon>
        <taxon>Amborellaceae</taxon>
        <taxon>Amborella</taxon>
    </lineage>
</organism>
<keyword evidence="4" id="KW-1185">Reference proteome</keyword>
<evidence type="ECO:0000313" key="4">
    <source>
        <dbReference type="Proteomes" id="UP000017836"/>
    </source>
</evidence>
<gene>
    <name evidence="3" type="ORF">AMTR_s00149p00078030</name>
</gene>
<evidence type="ECO:0000256" key="1">
    <source>
        <dbReference type="ARBA" id="ARBA00022723"/>
    </source>
</evidence>
<dbReference type="GO" id="GO:0046872">
    <property type="term" value="F:metal ion binding"/>
    <property type="evidence" value="ECO:0007669"/>
    <property type="project" value="UniProtKB-KW"/>
</dbReference>
<dbReference type="Proteomes" id="UP000017836">
    <property type="component" value="Unassembled WGS sequence"/>
</dbReference>
<dbReference type="SUPFAM" id="SSF53335">
    <property type="entry name" value="S-adenosyl-L-methionine-dependent methyltransferases"/>
    <property type="match status" value="1"/>
</dbReference>
<dbReference type="EMBL" id="KI393016">
    <property type="protein sequence ID" value="ERN09294.1"/>
    <property type="molecule type" value="Genomic_DNA"/>
</dbReference>
<dbReference type="Gene3D" id="3.40.50.150">
    <property type="entry name" value="Vaccinia Virus protein VP39"/>
    <property type="match status" value="1"/>
</dbReference>
<keyword evidence="1" id="KW-0479">Metal-binding</keyword>
<protein>
    <submittedName>
        <fullName evidence="3">Uncharacterized protein</fullName>
    </submittedName>
</protein>
<dbReference type="PANTHER" id="PTHR31009">
    <property type="entry name" value="S-ADENOSYL-L-METHIONINE:CARBOXYL METHYLTRANSFERASE FAMILY PROTEIN"/>
    <property type="match status" value="1"/>
</dbReference>
<dbReference type="Pfam" id="PF03492">
    <property type="entry name" value="Methyltransf_7"/>
    <property type="match status" value="1"/>
</dbReference>
<dbReference type="HOGENOM" id="CLU_019628_2_0_1"/>
<keyword evidence="2" id="KW-0460">Magnesium</keyword>
<dbReference type="GO" id="GO:0032259">
    <property type="term" value="P:methylation"/>
    <property type="evidence" value="ECO:0000318"/>
    <property type="project" value="GO_Central"/>
</dbReference>
<evidence type="ECO:0000256" key="2">
    <source>
        <dbReference type="ARBA" id="ARBA00022842"/>
    </source>
</evidence>
<dbReference type="InterPro" id="IPR042086">
    <property type="entry name" value="MeTrfase_capping"/>
</dbReference>
<dbReference type="AlphaFoldDB" id="W1PNB8"/>
<accession>W1PNB8</accession>
<name>W1PNB8_AMBTC</name>
<dbReference type="Gene3D" id="1.10.1200.270">
    <property type="entry name" value="Methyltransferase, alpha-helical capping domain"/>
    <property type="match status" value="1"/>
</dbReference>
<dbReference type="OMA" id="HFGKDIM"/>
<dbReference type="GO" id="GO:0008757">
    <property type="term" value="F:S-adenosylmethionine-dependent methyltransferase activity"/>
    <property type="evidence" value="ECO:0000318"/>
    <property type="project" value="GO_Central"/>
</dbReference>
<evidence type="ECO:0000313" key="3">
    <source>
        <dbReference type="EMBL" id="ERN09294.1"/>
    </source>
</evidence>
<reference evidence="4" key="1">
    <citation type="journal article" date="2013" name="Science">
        <title>The Amborella genome and the evolution of flowering plants.</title>
        <authorList>
            <consortium name="Amborella Genome Project"/>
        </authorList>
    </citation>
    <scope>NUCLEOTIDE SEQUENCE [LARGE SCALE GENOMIC DNA]</scope>
</reference>
<dbReference type="InterPro" id="IPR029063">
    <property type="entry name" value="SAM-dependent_MTases_sf"/>
</dbReference>
<proteinExistence type="predicted"/>